<dbReference type="EMBL" id="NPIC01000003">
    <property type="protein sequence ID" value="RDL38143.1"/>
    <property type="molecule type" value="Genomic_DNA"/>
</dbReference>
<dbReference type="STRING" id="2656787.A0A370TRL8"/>
<protein>
    <recommendedName>
        <fullName evidence="1">DUF8021 domain-containing protein</fullName>
    </recommendedName>
</protein>
<feature type="domain" description="DUF8021" evidence="1">
    <location>
        <begin position="84"/>
        <end position="191"/>
    </location>
</feature>
<sequence length="196" mass="21469">MKIDHNRTILDTTACATYTELIITDSTKPYVIGTQIHHNSTADGILKVVLVDTIASGTGDWLFNATQTLQYVLQESWATIPQEKRDSRETLQAVGDAYLDLWGNPDAPVPWGTPCRRLEGSSYTGKGLPTDSCNVGIPGGTQPPNTDRRYVIDETVGSVDVLCTFGTMRDAPDSHELRLEGGKLRFVYTMTVMTAS</sequence>
<gene>
    <name evidence="2" type="ORF">BP5553_05576</name>
</gene>
<dbReference type="Pfam" id="PF26061">
    <property type="entry name" value="DUF8021"/>
    <property type="match status" value="1"/>
</dbReference>
<dbReference type="RefSeq" id="XP_031870799.1">
    <property type="nucleotide sequence ID" value="XM_032014199.1"/>
</dbReference>
<dbReference type="OrthoDB" id="3504677at2759"/>
<proteinExistence type="predicted"/>
<name>A0A370TRL8_9HELO</name>
<dbReference type="GeneID" id="43598425"/>
<dbReference type="Proteomes" id="UP000254866">
    <property type="component" value="Unassembled WGS sequence"/>
</dbReference>
<evidence type="ECO:0000259" key="1">
    <source>
        <dbReference type="Pfam" id="PF26061"/>
    </source>
</evidence>
<evidence type="ECO:0000313" key="3">
    <source>
        <dbReference type="Proteomes" id="UP000254866"/>
    </source>
</evidence>
<comment type="caution">
    <text evidence="2">The sequence shown here is derived from an EMBL/GenBank/DDBJ whole genome shotgun (WGS) entry which is preliminary data.</text>
</comment>
<accession>A0A370TRL8</accession>
<reference evidence="2 3" key="1">
    <citation type="journal article" date="2018" name="IMA Fungus">
        <title>IMA Genome-F 9: Draft genome sequence of Annulohypoxylon stygium, Aspergillus mulundensis, Berkeleyomyces basicola (syn. Thielaviopsis basicola), Ceratocystis smalleyi, two Cercospora beticola strains, Coleophoma cylindrospora, Fusarium fracticaudum, Phialophora cf. hyalina, and Morchella septimelata.</title>
        <authorList>
            <person name="Wingfield B.D."/>
            <person name="Bills G.F."/>
            <person name="Dong Y."/>
            <person name="Huang W."/>
            <person name="Nel W.J."/>
            <person name="Swalarsk-Parry B.S."/>
            <person name="Vaghefi N."/>
            <person name="Wilken P.M."/>
            <person name="An Z."/>
            <person name="de Beer Z.W."/>
            <person name="De Vos L."/>
            <person name="Chen L."/>
            <person name="Duong T.A."/>
            <person name="Gao Y."/>
            <person name="Hammerbacher A."/>
            <person name="Kikkert J.R."/>
            <person name="Li Y."/>
            <person name="Li H."/>
            <person name="Li K."/>
            <person name="Li Q."/>
            <person name="Liu X."/>
            <person name="Ma X."/>
            <person name="Naidoo K."/>
            <person name="Pethybridge S.J."/>
            <person name="Sun J."/>
            <person name="Steenkamp E.T."/>
            <person name="van der Nest M.A."/>
            <person name="van Wyk S."/>
            <person name="Wingfield M.J."/>
            <person name="Xiong C."/>
            <person name="Yue Q."/>
            <person name="Zhang X."/>
        </authorList>
    </citation>
    <scope>NUCLEOTIDE SEQUENCE [LARGE SCALE GENOMIC DNA]</scope>
    <source>
        <strain evidence="2 3">BP 5553</strain>
    </source>
</reference>
<dbReference type="InterPro" id="IPR058334">
    <property type="entry name" value="DUF8021"/>
</dbReference>
<keyword evidence="3" id="KW-1185">Reference proteome</keyword>
<dbReference type="AlphaFoldDB" id="A0A370TRL8"/>
<evidence type="ECO:0000313" key="2">
    <source>
        <dbReference type="EMBL" id="RDL38143.1"/>
    </source>
</evidence>
<organism evidence="2 3">
    <name type="scientific">Venustampulla echinocandica</name>
    <dbReference type="NCBI Taxonomy" id="2656787"/>
    <lineage>
        <taxon>Eukaryota</taxon>
        <taxon>Fungi</taxon>
        <taxon>Dikarya</taxon>
        <taxon>Ascomycota</taxon>
        <taxon>Pezizomycotina</taxon>
        <taxon>Leotiomycetes</taxon>
        <taxon>Helotiales</taxon>
        <taxon>Pleuroascaceae</taxon>
        <taxon>Venustampulla</taxon>
    </lineage>
</organism>